<gene>
    <name evidence="1 2" type="primary">Mdn1</name>
</gene>
<name>Q6IQZ8_MOUSE</name>
<dbReference type="EMBL" id="BC071242">
    <property type="protein sequence ID" value="AAH71242.1"/>
    <property type="molecule type" value="mRNA"/>
</dbReference>
<dbReference type="AGR" id="MGI:1926159"/>
<reference evidence="1" key="1">
    <citation type="journal article" date="2004" name="Genome Res.">
        <title>The status, quality, and expansion of the NIH full-length cDNA project: the Mammalian Gene Collection (MGC).</title>
        <authorList>
            <consortium name="The MGC Project Team"/>
            <person name="Gerhard D.S."/>
            <person name="Wagner L."/>
            <person name="Feingold E.A."/>
            <person name="Shenmen C.M."/>
            <person name="Grouse L.H."/>
            <person name="Schuler G."/>
            <person name="Klein S.L."/>
            <person name="Old S."/>
            <person name="Rasooly R."/>
            <person name="Good P."/>
            <person name="Guyer M."/>
            <person name="Peck A.M."/>
            <person name="Derge J.G."/>
            <person name="Lipman D."/>
            <person name="Collins F.S."/>
            <person name="Jang W."/>
            <person name="Sherry S."/>
            <person name="Feolo M."/>
            <person name="Misquitta L."/>
            <person name="Lee E."/>
            <person name="Rotmistrovsky K."/>
            <person name="Greenhut S.F."/>
            <person name="Schaefer C.F."/>
            <person name="Buetow K."/>
            <person name="Bonner T.I."/>
            <person name="Haussler D."/>
            <person name="Kent J."/>
            <person name="Kiekhaus M."/>
            <person name="Furey T."/>
            <person name="Brent M."/>
            <person name="Prange C."/>
            <person name="Schreiber K."/>
            <person name="Shapiro N."/>
            <person name="Bhat N.K."/>
            <person name="Hopkins R.F."/>
            <person name="Hsie F."/>
            <person name="Driscoll T."/>
            <person name="Soares M.B."/>
            <person name="Casavant T.L."/>
            <person name="Scheetz T.E."/>
            <person name="Brown-stein M.J."/>
            <person name="Usdin T.B."/>
            <person name="Toshiyuki S."/>
            <person name="Carninci P."/>
            <person name="Piao Y."/>
            <person name="Dudekula D.B."/>
            <person name="Ko M.S."/>
            <person name="Kawakami K."/>
            <person name="Suzuki Y."/>
            <person name="Sugano S."/>
            <person name="Gruber C.E."/>
            <person name="Smith M.R."/>
            <person name="Simmons B."/>
            <person name="Moore T."/>
            <person name="Waterman R."/>
            <person name="Johnson S.L."/>
            <person name="Ruan Y."/>
            <person name="Wei C.L."/>
            <person name="Mathavan S."/>
            <person name="Gunaratne P.H."/>
            <person name="Wu J."/>
            <person name="Garcia A.M."/>
            <person name="Hulyk S.W."/>
            <person name="Fuh E."/>
            <person name="Yuan Y."/>
            <person name="Sneed A."/>
            <person name="Kowis C."/>
            <person name="Hodgson A."/>
            <person name="Muzny D.M."/>
            <person name="McPherson J."/>
            <person name="Gibbs R.A."/>
            <person name="Fahey J."/>
            <person name="Helton E."/>
            <person name="Ketteman M."/>
            <person name="Madan A."/>
            <person name="Rodrigues S."/>
            <person name="Sanchez A."/>
            <person name="Whiting M."/>
            <person name="Madari A."/>
            <person name="Young A.C."/>
            <person name="Wetherby K.D."/>
            <person name="Granite S.J."/>
            <person name="Kwong P.N."/>
            <person name="Brinkley C.P."/>
            <person name="Pearson R.L."/>
            <person name="Bouffard G.G."/>
            <person name="Blakesly R.W."/>
            <person name="Green E.D."/>
            <person name="Dickson M.C."/>
            <person name="Rodriguez A.C."/>
            <person name="Grimwood J."/>
            <person name="Schmutz J."/>
            <person name="Myers R.M."/>
            <person name="Butterfield Y.S."/>
            <person name="Griffith M."/>
            <person name="Griffith O.L."/>
            <person name="Krzywinski M.I."/>
            <person name="Liao N."/>
            <person name="Morin R."/>
            <person name="Morrin R."/>
            <person name="Palmquist D."/>
            <person name="Petrescu A.S."/>
            <person name="Skalska U."/>
            <person name="Smailus D.E."/>
            <person name="Stott J.M."/>
            <person name="Schnerch A."/>
            <person name="Schein J.E."/>
            <person name="Jones S.J."/>
            <person name="Holt R.A."/>
            <person name="Baross A."/>
            <person name="Marra M.A."/>
            <person name="Clifton S."/>
            <person name="Makowski K.A."/>
            <person name="Bosak S."/>
            <person name="Malek J."/>
        </authorList>
    </citation>
    <scope>NUCLEOTIDE SEQUENCE [LARGE SCALE MRNA]</scope>
    <source>
        <strain evidence="1">C57BL/6J</strain>
        <tissue evidence="1">Embryo</tissue>
    </source>
</reference>
<proteinExistence type="evidence at transcript level"/>
<evidence type="ECO:0000313" key="1">
    <source>
        <dbReference type="EMBL" id="AAH71242.1"/>
    </source>
</evidence>
<dbReference type="UCSC" id="uc008sey.1">
    <property type="organism name" value="mouse"/>
</dbReference>
<dbReference type="AlphaFoldDB" id="Q6IQZ8"/>
<accession>Q6IQZ8</accession>
<sequence>MEHLSVELVSGPLRLIAAKNEKSSGELNRFLAKSVWTPQDRQCILDSLAQLLLDKDYTLLLGRQLRPILLDLLERNAKAIKTGGQVNHDLHERLSVSMSKLIGSHPDVLP</sequence>
<organism evidence="1">
    <name type="scientific">Mus musculus</name>
    <name type="common">Mouse</name>
    <dbReference type="NCBI Taxonomy" id="10090"/>
    <lineage>
        <taxon>Eukaryota</taxon>
        <taxon>Metazoa</taxon>
        <taxon>Chordata</taxon>
        <taxon>Craniata</taxon>
        <taxon>Vertebrata</taxon>
        <taxon>Euteleostomi</taxon>
        <taxon>Mammalia</taxon>
        <taxon>Eutheria</taxon>
        <taxon>Euarchontoglires</taxon>
        <taxon>Glires</taxon>
        <taxon>Rodentia</taxon>
        <taxon>Myomorpha</taxon>
        <taxon>Muroidea</taxon>
        <taxon>Muridae</taxon>
        <taxon>Murinae</taxon>
        <taxon>Mus</taxon>
        <taxon>Mus</taxon>
    </lineage>
</organism>
<protein>
    <submittedName>
        <fullName evidence="1">Midasin homolog (Yeast)</fullName>
    </submittedName>
</protein>
<dbReference type="MGI" id="MGI:1926159">
    <property type="gene designation" value="Mdn1"/>
</dbReference>
<dbReference type="PeptideAtlas" id="Q6IQZ8"/>
<evidence type="ECO:0000313" key="2">
    <source>
        <dbReference type="MGI" id="MGI:1926159"/>
    </source>
</evidence>